<dbReference type="EMBL" id="LR796209">
    <property type="protein sequence ID" value="CAB4126905.1"/>
    <property type="molecule type" value="Genomic_DNA"/>
</dbReference>
<reference evidence="1" key="1">
    <citation type="submission" date="2020-04" db="EMBL/GenBank/DDBJ databases">
        <authorList>
            <person name="Chiriac C."/>
            <person name="Salcher M."/>
            <person name="Ghai R."/>
            <person name="Kavagutti S V."/>
        </authorList>
    </citation>
    <scope>NUCLEOTIDE SEQUENCE</scope>
</reference>
<accession>A0A6J5L042</accession>
<sequence>MNRSSAMSMVRPHFCSVSRFVKEHFLTAHSRLITRATKEGYGIALELSFGEEKAVTLMARFYQHGDHFLLSTELESISVTPEIVKDAIAQCRGRIEEMFAGVKISA</sequence>
<name>A0A6J5L042_9CAUD</name>
<protein>
    <submittedName>
        <fullName evidence="1">Uncharacterized protein</fullName>
    </submittedName>
</protein>
<proteinExistence type="predicted"/>
<organism evidence="1">
    <name type="scientific">uncultured Caudovirales phage</name>
    <dbReference type="NCBI Taxonomy" id="2100421"/>
    <lineage>
        <taxon>Viruses</taxon>
        <taxon>Duplodnaviria</taxon>
        <taxon>Heunggongvirae</taxon>
        <taxon>Uroviricota</taxon>
        <taxon>Caudoviricetes</taxon>
        <taxon>Peduoviridae</taxon>
        <taxon>Maltschvirus</taxon>
        <taxon>Maltschvirus maltsch</taxon>
    </lineage>
</organism>
<evidence type="ECO:0000313" key="1">
    <source>
        <dbReference type="EMBL" id="CAB4126905.1"/>
    </source>
</evidence>
<gene>
    <name evidence="1" type="ORF">UFOVP75_43</name>
</gene>